<sequence>MEPGVESPPHPSPPPPALGHSPIPFTYLCSSFPNRFGEESGRCSRPPTRTLPSPQGGVFYVRKATLPPSVALRQSGLFWEESGCSELLPHAAHTLAARRRRIPPHPQRGRAFCADRTVLSASRRVARAPVCVTGEGSFNLIPFLGKMYLISK</sequence>
<gene>
    <name evidence="1" type="ORF">mMyoMyo1_011820</name>
</gene>
<comment type="caution">
    <text evidence="1">The sequence shown here is derived from an EMBL/GenBank/DDBJ whole genome shotgun (WGS) entry which is preliminary data.</text>
</comment>
<organism evidence="1 2">
    <name type="scientific">Myotis myotis</name>
    <name type="common">Greater mouse-eared bat</name>
    <name type="synonym">Vespertilio myotis</name>
    <dbReference type="NCBI Taxonomy" id="51298"/>
    <lineage>
        <taxon>Eukaryota</taxon>
        <taxon>Metazoa</taxon>
        <taxon>Chordata</taxon>
        <taxon>Craniata</taxon>
        <taxon>Vertebrata</taxon>
        <taxon>Euteleostomi</taxon>
        <taxon>Mammalia</taxon>
        <taxon>Eutheria</taxon>
        <taxon>Laurasiatheria</taxon>
        <taxon>Chiroptera</taxon>
        <taxon>Yangochiroptera</taxon>
        <taxon>Vespertilionidae</taxon>
        <taxon>Myotis</taxon>
    </lineage>
</organism>
<accession>A0A7J7XJ07</accession>
<proteinExistence type="predicted"/>
<protein>
    <submittedName>
        <fullName evidence="1">Uncharacterized protein</fullName>
    </submittedName>
</protein>
<dbReference type="AlphaFoldDB" id="A0A7J7XJ07"/>
<name>A0A7J7XJ07_MYOMY</name>
<keyword evidence="2" id="KW-1185">Reference proteome</keyword>
<dbReference type="EMBL" id="JABWUV010000006">
    <property type="protein sequence ID" value="KAF6349280.1"/>
    <property type="molecule type" value="Genomic_DNA"/>
</dbReference>
<evidence type="ECO:0000313" key="1">
    <source>
        <dbReference type="EMBL" id="KAF6349280.1"/>
    </source>
</evidence>
<evidence type="ECO:0000313" key="2">
    <source>
        <dbReference type="Proteomes" id="UP000527355"/>
    </source>
</evidence>
<dbReference type="Proteomes" id="UP000527355">
    <property type="component" value="Unassembled WGS sequence"/>
</dbReference>
<reference evidence="1 2" key="1">
    <citation type="journal article" date="2020" name="Nature">
        <title>Six reference-quality genomes reveal evolution of bat adaptations.</title>
        <authorList>
            <person name="Jebb D."/>
            <person name="Huang Z."/>
            <person name="Pippel M."/>
            <person name="Hughes G.M."/>
            <person name="Lavrichenko K."/>
            <person name="Devanna P."/>
            <person name="Winkler S."/>
            <person name="Jermiin L.S."/>
            <person name="Skirmuntt E.C."/>
            <person name="Katzourakis A."/>
            <person name="Burkitt-Gray L."/>
            <person name="Ray D.A."/>
            <person name="Sullivan K.A.M."/>
            <person name="Roscito J.G."/>
            <person name="Kirilenko B.M."/>
            <person name="Davalos L.M."/>
            <person name="Corthals A.P."/>
            <person name="Power M.L."/>
            <person name="Jones G."/>
            <person name="Ransome R.D."/>
            <person name="Dechmann D.K.N."/>
            <person name="Locatelli A.G."/>
            <person name="Puechmaille S.J."/>
            <person name="Fedrigo O."/>
            <person name="Jarvis E.D."/>
            <person name="Hiller M."/>
            <person name="Vernes S.C."/>
            <person name="Myers E.W."/>
            <person name="Teeling E.C."/>
        </authorList>
    </citation>
    <scope>NUCLEOTIDE SEQUENCE [LARGE SCALE GENOMIC DNA]</scope>
    <source>
        <strain evidence="1">MMyoMyo1</strain>
        <tissue evidence="1">Flight muscle</tissue>
    </source>
</reference>